<comment type="similarity">
    <text evidence="8">Belongs to the insect chemoreceptor superfamily. Gustatory receptor (GR) family.</text>
</comment>
<feature type="transmembrane region" description="Helical" evidence="8">
    <location>
        <begin position="408"/>
        <end position="426"/>
    </location>
</feature>
<evidence type="ECO:0000256" key="2">
    <source>
        <dbReference type="ARBA" id="ARBA00022475"/>
    </source>
</evidence>
<keyword evidence="3 8" id="KW-0812">Transmembrane</keyword>
<dbReference type="eggNOG" id="ENOG502S2QD">
    <property type="taxonomic scope" value="Eukaryota"/>
</dbReference>
<dbReference type="PANTHER" id="PTHR21143:SF104">
    <property type="entry name" value="GUSTATORY RECEPTOR 8A-RELATED"/>
    <property type="match status" value="1"/>
</dbReference>
<dbReference type="InParanoid" id="B4LS24"/>
<evidence type="ECO:0000313" key="9">
    <source>
        <dbReference type="EMBL" id="EDW64710.2"/>
    </source>
</evidence>
<keyword evidence="2 8" id="KW-1003">Cell membrane</keyword>
<dbReference type="GO" id="GO:0008049">
    <property type="term" value="P:male courtship behavior"/>
    <property type="evidence" value="ECO:0007669"/>
    <property type="project" value="TreeGrafter"/>
</dbReference>
<feature type="transmembrane region" description="Helical" evidence="8">
    <location>
        <begin position="289"/>
        <end position="307"/>
    </location>
</feature>
<dbReference type="GO" id="GO:0007165">
    <property type="term" value="P:signal transduction"/>
    <property type="evidence" value="ECO:0007669"/>
    <property type="project" value="UniProtKB-KW"/>
</dbReference>
<evidence type="ECO:0000256" key="6">
    <source>
        <dbReference type="ARBA" id="ARBA00023170"/>
    </source>
</evidence>
<dbReference type="GO" id="GO:0030425">
    <property type="term" value="C:dendrite"/>
    <property type="evidence" value="ECO:0007669"/>
    <property type="project" value="TreeGrafter"/>
</dbReference>
<keyword evidence="4 8" id="KW-1133">Transmembrane helix</keyword>
<dbReference type="Pfam" id="PF08395">
    <property type="entry name" value="7tm_7"/>
    <property type="match status" value="1"/>
</dbReference>
<reference evidence="9 10" key="1">
    <citation type="journal article" date="2007" name="Nature">
        <title>Evolution of genes and genomes on the Drosophila phylogeny.</title>
        <authorList>
            <consortium name="Drosophila 12 Genomes Consortium"/>
            <person name="Clark A.G."/>
            <person name="Eisen M.B."/>
            <person name="Smith D.R."/>
            <person name="Bergman C.M."/>
            <person name="Oliver B."/>
            <person name="Markow T.A."/>
            <person name="Kaufman T.C."/>
            <person name="Kellis M."/>
            <person name="Gelbart W."/>
            <person name="Iyer V.N."/>
            <person name="Pollard D.A."/>
            <person name="Sackton T.B."/>
            <person name="Larracuente A.M."/>
            <person name="Singh N.D."/>
            <person name="Abad J.P."/>
            <person name="Abt D.N."/>
            <person name="Adryan B."/>
            <person name="Aguade M."/>
            <person name="Akashi H."/>
            <person name="Anderson W.W."/>
            <person name="Aquadro C.F."/>
            <person name="Ardell D.H."/>
            <person name="Arguello R."/>
            <person name="Artieri C.G."/>
            <person name="Barbash D.A."/>
            <person name="Barker D."/>
            <person name="Barsanti P."/>
            <person name="Batterham P."/>
            <person name="Batzoglou S."/>
            <person name="Begun D."/>
            <person name="Bhutkar A."/>
            <person name="Blanco E."/>
            <person name="Bosak S.A."/>
            <person name="Bradley R.K."/>
            <person name="Brand A.D."/>
            <person name="Brent M.R."/>
            <person name="Brooks A.N."/>
            <person name="Brown R.H."/>
            <person name="Butlin R.K."/>
            <person name="Caggese C."/>
            <person name="Calvi B.R."/>
            <person name="Bernardo de Carvalho A."/>
            <person name="Caspi A."/>
            <person name="Castrezana S."/>
            <person name="Celniker S.E."/>
            <person name="Chang J.L."/>
            <person name="Chapple C."/>
            <person name="Chatterji S."/>
            <person name="Chinwalla A."/>
            <person name="Civetta A."/>
            <person name="Clifton S.W."/>
            <person name="Comeron J.M."/>
            <person name="Costello J.C."/>
            <person name="Coyne J.A."/>
            <person name="Daub J."/>
            <person name="David R.G."/>
            <person name="Delcher A.L."/>
            <person name="Delehaunty K."/>
            <person name="Do C.B."/>
            <person name="Ebling H."/>
            <person name="Edwards K."/>
            <person name="Eickbush T."/>
            <person name="Evans J.D."/>
            <person name="Filipski A."/>
            <person name="Findeiss S."/>
            <person name="Freyhult E."/>
            <person name="Fulton L."/>
            <person name="Fulton R."/>
            <person name="Garcia A.C."/>
            <person name="Gardiner A."/>
            <person name="Garfield D.A."/>
            <person name="Garvin B.E."/>
            <person name="Gibson G."/>
            <person name="Gilbert D."/>
            <person name="Gnerre S."/>
            <person name="Godfrey J."/>
            <person name="Good R."/>
            <person name="Gotea V."/>
            <person name="Gravely B."/>
            <person name="Greenberg A.J."/>
            <person name="Griffiths-Jones S."/>
            <person name="Gross S."/>
            <person name="Guigo R."/>
            <person name="Gustafson E.A."/>
            <person name="Haerty W."/>
            <person name="Hahn M.W."/>
            <person name="Halligan D.L."/>
            <person name="Halpern A.L."/>
            <person name="Halter G.M."/>
            <person name="Han M.V."/>
            <person name="Heger A."/>
            <person name="Hillier L."/>
            <person name="Hinrichs A.S."/>
            <person name="Holmes I."/>
            <person name="Hoskins R.A."/>
            <person name="Hubisz M.J."/>
            <person name="Hultmark D."/>
            <person name="Huntley M.A."/>
            <person name="Jaffe D.B."/>
            <person name="Jagadeeshan S."/>
            <person name="Jeck W.R."/>
            <person name="Johnson J."/>
            <person name="Jones C.D."/>
            <person name="Jordan W.C."/>
            <person name="Karpen G.H."/>
            <person name="Kataoka E."/>
            <person name="Keightley P.D."/>
            <person name="Kheradpour P."/>
            <person name="Kirkness E.F."/>
            <person name="Koerich L.B."/>
            <person name="Kristiansen K."/>
            <person name="Kudrna D."/>
            <person name="Kulathinal R.J."/>
            <person name="Kumar S."/>
            <person name="Kwok R."/>
            <person name="Lander E."/>
            <person name="Langley C.H."/>
            <person name="Lapoint R."/>
            <person name="Lazzaro B.P."/>
            <person name="Lee S.J."/>
            <person name="Levesque L."/>
            <person name="Li R."/>
            <person name="Lin C.F."/>
            <person name="Lin M.F."/>
            <person name="Lindblad-Toh K."/>
            <person name="Llopart A."/>
            <person name="Long M."/>
            <person name="Low L."/>
            <person name="Lozovsky E."/>
            <person name="Lu J."/>
            <person name="Luo M."/>
            <person name="Machado C.A."/>
            <person name="Makalowski W."/>
            <person name="Marzo M."/>
            <person name="Matsuda M."/>
            <person name="Matzkin L."/>
            <person name="McAllister B."/>
            <person name="McBride C.S."/>
            <person name="McKernan B."/>
            <person name="McKernan K."/>
            <person name="Mendez-Lago M."/>
            <person name="Minx P."/>
            <person name="Mollenhauer M.U."/>
            <person name="Montooth K."/>
            <person name="Mount S.M."/>
            <person name="Mu X."/>
            <person name="Myers E."/>
            <person name="Negre B."/>
            <person name="Newfeld S."/>
            <person name="Nielsen R."/>
            <person name="Noor M.A."/>
            <person name="O'Grady P."/>
            <person name="Pachter L."/>
            <person name="Papaceit M."/>
            <person name="Parisi M.J."/>
            <person name="Parisi M."/>
            <person name="Parts L."/>
            <person name="Pedersen J.S."/>
            <person name="Pesole G."/>
            <person name="Phillippy A.M."/>
            <person name="Ponting C.P."/>
            <person name="Pop M."/>
            <person name="Porcelli D."/>
            <person name="Powell J.R."/>
            <person name="Prohaska S."/>
            <person name="Pruitt K."/>
            <person name="Puig M."/>
            <person name="Quesneville H."/>
            <person name="Ram K.R."/>
            <person name="Rand D."/>
            <person name="Rasmussen M.D."/>
            <person name="Reed L.K."/>
            <person name="Reenan R."/>
            <person name="Reily A."/>
            <person name="Remington K.A."/>
            <person name="Rieger T.T."/>
            <person name="Ritchie M.G."/>
            <person name="Robin C."/>
            <person name="Rogers Y.H."/>
            <person name="Rohde C."/>
            <person name="Rozas J."/>
            <person name="Rubenfield M.J."/>
            <person name="Ruiz A."/>
            <person name="Russo S."/>
            <person name="Salzberg S.L."/>
            <person name="Sanchez-Gracia A."/>
            <person name="Saranga D.J."/>
            <person name="Sato H."/>
            <person name="Schaeffer S.W."/>
            <person name="Schatz M.C."/>
            <person name="Schlenke T."/>
            <person name="Schwartz R."/>
            <person name="Segarra C."/>
            <person name="Singh R.S."/>
            <person name="Sirot L."/>
            <person name="Sirota M."/>
            <person name="Sisneros N.B."/>
            <person name="Smith C.D."/>
            <person name="Smith T.F."/>
            <person name="Spieth J."/>
            <person name="Stage D.E."/>
            <person name="Stark A."/>
            <person name="Stephan W."/>
            <person name="Strausberg R.L."/>
            <person name="Strempel S."/>
            <person name="Sturgill D."/>
            <person name="Sutton G."/>
            <person name="Sutton G.G."/>
            <person name="Tao W."/>
            <person name="Teichmann S."/>
            <person name="Tobari Y.N."/>
            <person name="Tomimura Y."/>
            <person name="Tsolas J.M."/>
            <person name="Valente V.L."/>
            <person name="Venter E."/>
            <person name="Venter J.C."/>
            <person name="Vicario S."/>
            <person name="Vieira F.G."/>
            <person name="Vilella A.J."/>
            <person name="Villasante A."/>
            <person name="Walenz B."/>
            <person name="Wang J."/>
            <person name="Wasserman M."/>
            <person name="Watts T."/>
            <person name="Wilson D."/>
            <person name="Wilson R.K."/>
            <person name="Wing R.A."/>
            <person name="Wolfner M.F."/>
            <person name="Wong A."/>
            <person name="Wong G.K."/>
            <person name="Wu C.I."/>
            <person name="Wu G."/>
            <person name="Yamamoto D."/>
            <person name="Yang H.P."/>
            <person name="Yang S.P."/>
            <person name="Yorke J.A."/>
            <person name="Yoshida K."/>
            <person name="Zdobnov E."/>
            <person name="Zhang P."/>
            <person name="Zhang Y."/>
            <person name="Zimin A.V."/>
            <person name="Baldwin J."/>
            <person name="Abdouelleil A."/>
            <person name="Abdulkadir J."/>
            <person name="Abebe A."/>
            <person name="Abera B."/>
            <person name="Abreu J."/>
            <person name="Acer S.C."/>
            <person name="Aftuck L."/>
            <person name="Alexander A."/>
            <person name="An P."/>
            <person name="Anderson E."/>
            <person name="Anderson S."/>
            <person name="Arachi H."/>
            <person name="Azer M."/>
            <person name="Bachantsang P."/>
            <person name="Barry A."/>
            <person name="Bayul T."/>
            <person name="Berlin A."/>
            <person name="Bessette D."/>
            <person name="Bloom T."/>
            <person name="Blye J."/>
            <person name="Boguslavskiy L."/>
            <person name="Bonnet C."/>
            <person name="Boukhgalter B."/>
            <person name="Bourzgui I."/>
            <person name="Brown A."/>
            <person name="Cahill P."/>
            <person name="Channer S."/>
            <person name="Cheshatsang Y."/>
            <person name="Chuda L."/>
            <person name="Citroen M."/>
            <person name="Collymore A."/>
            <person name="Cooke P."/>
            <person name="Costello M."/>
            <person name="D'Aco K."/>
            <person name="Daza R."/>
            <person name="De Haan G."/>
            <person name="DeGray S."/>
            <person name="DeMaso C."/>
            <person name="Dhargay N."/>
            <person name="Dooley K."/>
            <person name="Dooley E."/>
            <person name="Doricent M."/>
            <person name="Dorje P."/>
            <person name="Dorjee K."/>
            <person name="Dupes A."/>
            <person name="Elong R."/>
            <person name="Falk J."/>
            <person name="Farina A."/>
            <person name="Faro S."/>
            <person name="Ferguson D."/>
            <person name="Fisher S."/>
            <person name="Foley C.D."/>
            <person name="Franke A."/>
            <person name="Friedrich D."/>
            <person name="Gadbois L."/>
            <person name="Gearin G."/>
            <person name="Gearin C.R."/>
            <person name="Giannoukos G."/>
            <person name="Goode T."/>
            <person name="Graham J."/>
            <person name="Grandbois E."/>
            <person name="Grewal S."/>
            <person name="Gyaltsen K."/>
            <person name="Hafez N."/>
            <person name="Hagos B."/>
            <person name="Hall J."/>
            <person name="Henson C."/>
            <person name="Hollinger A."/>
            <person name="Honan T."/>
            <person name="Huard M.D."/>
            <person name="Hughes L."/>
            <person name="Hurhula B."/>
            <person name="Husby M.E."/>
            <person name="Kamat A."/>
            <person name="Kanga B."/>
            <person name="Kashin S."/>
            <person name="Khazanovich D."/>
            <person name="Kisner P."/>
            <person name="Lance K."/>
            <person name="Lara M."/>
            <person name="Lee W."/>
            <person name="Lennon N."/>
            <person name="Letendre F."/>
            <person name="LeVine R."/>
            <person name="Lipovsky A."/>
            <person name="Liu X."/>
            <person name="Liu J."/>
            <person name="Liu S."/>
            <person name="Lokyitsang T."/>
            <person name="Lokyitsang Y."/>
            <person name="Lubonja R."/>
            <person name="Lui A."/>
            <person name="MacDonald P."/>
            <person name="Magnisalis V."/>
            <person name="Maru K."/>
            <person name="Matthews C."/>
            <person name="McCusker W."/>
            <person name="McDonough S."/>
            <person name="Mehta T."/>
            <person name="Meldrim J."/>
            <person name="Meneus L."/>
            <person name="Mihai O."/>
            <person name="Mihalev A."/>
            <person name="Mihova T."/>
            <person name="Mittelman R."/>
            <person name="Mlenga V."/>
            <person name="Montmayeur A."/>
            <person name="Mulrain L."/>
            <person name="Navidi A."/>
            <person name="Naylor J."/>
            <person name="Negash T."/>
            <person name="Nguyen T."/>
            <person name="Nguyen N."/>
            <person name="Nicol R."/>
            <person name="Norbu C."/>
            <person name="Norbu N."/>
            <person name="Novod N."/>
            <person name="O'Neill B."/>
            <person name="Osman S."/>
            <person name="Markiewicz E."/>
            <person name="Oyono O.L."/>
            <person name="Patti C."/>
            <person name="Phunkhang P."/>
            <person name="Pierre F."/>
            <person name="Priest M."/>
            <person name="Raghuraman S."/>
            <person name="Rege F."/>
            <person name="Reyes R."/>
            <person name="Rise C."/>
            <person name="Rogov P."/>
            <person name="Ross K."/>
            <person name="Ryan E."/>
            <person name="Settipalli S."/>
            <person name="Shea T."/>
            <person name="Sherpa N."/>
            <person name="Shi L."/>
            <person name="Shih D."/>
            <person name="Sparrow T."/>
            <person name="Spaulding J."/>
            <person name="Stalker J."/>
            <person name="Stange-Thomann N."/>
            <person name="Stavropoulos S."/>
            <person name="Stone C."/>
            <person name="Strader C."/>
            <person name="Tesfaye S."/>
            <person name="Thomson T."/>
            <person name="Thoulutsang Y."/>
            <person name="Thoulutsang D."/>
            <person name="Topham K."/>
            <person name="Topping I."/>
            <person name="Tsamla T."/>
            <person name="Vassiliev H."/>
            <person name="Vo A."/>
            <person name="Wangchuk T."/>
            <person name="Wangdi T."/>
            <person name="Weiand M."/>
            <person name="Wilkinson J."/>
            <person name="Wilson A."/>
            <person name="Yadav S."/>
            <person name="Young G."/>
            <person name="Yu Q."/>
            <person name="Zembek L."/>
            <person name="Zhong D."/>
            <person name="Zimmer A."/>
            <person name="Zwirko Z."/>
            <person name="Jaffe D.B."/>
            <person name="Alvarez P."/>
            <person name="Brockman W."/>
            <person name="Butler J."/>
            <person name="Chin C."/>
            <person name="Gnerre S."/>
            <person name="Grabherr M."/>
            <person name="Kleber M."/>
            <person name="Mauceli E."/>
            <person name="MacCallum I."/>
        </authorList>
    </citation>
    <scope>NUCLEOTIDE SEQUENCE [LARGE SCALE GENOMIC DNA]</scope>
    <source>
        <strain evidence="10">Tucson 15010-1051.87</strain>
    </source>
</reference>
<evidence type="ECO:0000256" key="7">
    <source>
        <dbReference type="ARBA" id="ARBA00023224"/>
    </source>
</evidence>
<evidence type="ECO:0000256" key="8">
    <source>
        <dbReference type="RuleBase" id="RU363108"/>
    </source>
</evidence>
<dbReference type="EMBL" id="CH940649">
    <property type="protein sequence ID" value="EDW64710.2"/>
    <property type="molecule type" value="Genomic_DNA"/>
</dbReference>
<evidence type="ECO:0000256" key="4">
    <source>
        <dbReference type="ARBA" id="ARBA00022989"/>
    </source>
</evidence>
<feature type="transmembrane region" description="Helical" evidence="8">
    <location>
        <begin position="139"/>
        <end position="165"/>
    </location>
</feature>
<comment type="function">
    <text evidence="8">Gustatory receptor which mediates acceptance or avoidance behavior, depending on its substrates.</text>
</comment>
<dbReference type="GO" id="GO:0005886">
    <property type="term" value="C:plasma membrane"/>
    <property type="evidence" value="ECO:0007669"/>
    <property type="project" value="UniProtKB-SubCell"/>
</dbReference>
<dbReference type="AlphaFoldDB" id="B4LS24"/>
<protein>
    <recommendedName>
        <fullName evidence="8">Gustatory receptor</fullName>
    </recommendedName>
</protein>
<evidence type="ECO:0000313" key="10">
    <source>
        <dbReference type="Proteomes" id="UP000008792"/>
    </source>
</evidence>
<dbReference type="GO" id="GO:0043025">
    <property type="term" value="C:neuronal cell body"/>
    <property type="evidence" value="ECO:0007669"/>
    <property type="project" value="TreeGrafter"/>
</dbReference>
<dbReference type="GO" id="GO:0030424">
    <property type="term" value="C:axon"/>
    <property type="evidence" value="ECO:0007669"/>
    <property type="project" value="TreeGrafter"/>
</dbReference>
<feature type="transmembrane region" description="Helical" evidence="8">
    <location>
        <begin position="49"/>
        <end position="69"/>
    </location>
</feature>
<comment type="subcellular location">
    <subcellularLocation>
        <location evidence="1 8">Cell membrane</location>
        <topology evidence="1 8">Multi-pass membrane protein</topology>
    </subcellularLocation>
</comment>
<feature type="transmembrane region" description="Helical" evidence="8">
    <location>
        <begin position="89"/>
        <end position="108"/>
    </location>
</feature>
<evidence type="ECO:0000256" key="1">
    <source>
        <dbReference type="ARBA" id="ARBA00004651"/>
    </source>
</evidence>
<name>B4LS24_DROVI</name>
<keyword evidence="10" id="KW-1185">Reference proteome</keyword>
<dbReference type="STRING" id="7244.B4LS24"/>
<feature type="transmembrane region" description="Helical" evidence="8">
    <location>
        <begin position="330"/>
        <end position="349"/>
    </location>
</feature>
<keyword evidence="6 8" id="KW-0675">Receptor</keyword>
<dbReference type="GO" id="GO:0007635">
    <property type="term" value="P:chemosensory behavior"/>
    <property type="evidence" value="ECO:0007669"/>
    <property type="project" value="TreeGrafter"/>
</dbReference>
<accession>B4LS24</accession>
<dbReference type="Proteomes" id="UP000008792">
    <property type="component" value="Unassembled WGS sequence"/>
</dbReference>
<dbReference type="FunCoup" id="B4LS24">
    <property type="interactions" value="14"/>
</dbReference>
<organism evidence="9 10">
    <name type="scientific">Drosophila virilis</name>
    <name type="common">Fruit fly</name>
    <dbReference type="NCBI Taxonomy" id="7244"/>
    <lineage>
        <taxon>Eukaryota</taxon>
        <taxon>Metazoa</taxon>
        <taxon>Ecdysozoa</taxon>
        <taxon>Arthropoda</taxon>
        <taxon>Hexapoda</taxon>
        <taxon>Insecta</taxon>
        <taxon>Pterygota</taxon>
        <taxon>Neoptera</taxon>
        <taxon>Endopterygota</taxon>
        <taxon>Diptera</taxon>
        <taxon>Brachycera</taxon>
        <taxon>Muscomorpha</taxon>
        <taxon>Ephydroidea</taxon>
        <taxon>Drosophilidae</taxon>
        <taxon>Drosophila</taxon>
    </lineage>
</organism>
<feature type="transmembrane region" description="Helical" evidence="8">
    <location>
        <begin position="177"/>
        <end position="196"/>
    </location>
</feature>
<proteinExistence type="inferred from homology"/>
<dbReference type="GO" id="GO:0050909">
    <property type="term" value="P:sensory perception of taste"/>
    <property type="evidence" value="ECO:0007669"/>
    <property type="project" value="InterPro"/>
</dbReference>
<dbReference type="HOGENOM" id="CLU_029071_0_0_1"/>
<dbReference type="PANTHER" id="PTHR21143">
    <property type="entry name" value="INVERTEBRATE GUSTATORY RECEPTOR"/>
    <property type="match status" value="1"/>
</dbReference>
<sequence>MALKLLERMSQADNVFQSLRPLTYISLVGLAPFRLNLNADKEVHTSTYSFIAGIVHYLFFVVCFVASISEGDSIIGYFFQTNITKLGDGTLRLTGIIAMSTIFGFAMFKRRRLVSIIQNNIIVDEIFVRLGMKLDYRRILLFTFLISLGIVIFNVIYLCVSYGLLVSATISPSFVTFTAFALPHINISLMVFKFLCTTHLAQSRFSMVNEILQDILDAHIELNSALELSPMHSVVNHQRYPHRLRNLISTPMQRYSVTSIIRQNPEYAIKQVANIHNLLCDICHTIEEYFTYPLLGIIAISFLFILFDDFYILEALLNPKRLDYFEADEFFAFFLTQMMWYIVIIFLIVEASSSTIRHSSFSAAIVHKILNITDETELRDRLFRLSLQLSHRKVRFTAAGLFRLDRTLIFTITGAATCYLIILIQFRSTHHVEDSESNNTNQIHAIYLGVCNKRRIGRSVDKAL</sequence>
<keyword evidence="5 8" id="KW-0472">Membrane</keyword>
<dbReference type="InterPro" id="IPR013604">
    <property type="entry name" value="7TM_chemorcpt"/>
</dbReference>
<keyword evidence="7 8" id="KW-0807">Transducer</keyword>
<evidence type="ECO:0000256" key="3">
    <source>
        <dbReference type="ARBA" id="ARBA00022692"/>
    </source>
</evidence>
<dbReference type="OrthoDB" id="6366728at2759"/>
<evidence type="ECO:0000256" key="5">
    <source>
        <dbReference type="ARBA" id="ARBA00023136"/>
    </source>
</evidence>
<gene>
    <name evidence="9" type="primary">Dvir\GJ17607</name>
    <name evidence="9" type="ORF">Dvir_GJ17607</name>
</gene>